<dbReference type="PANTHER" id="PTHR45527">
    <property type="entry name" value="NONRIBOSOMAL PEPTIDE SYNTHETASE"/>
    <property type="match status" value="1"/>
</dbReference>
<dbReference type="GO" id="GO:0005829">
    <property type="term" value="C:cytosol"/>
    <property type="evidence" value="ECO:0007669"/>
    <property type="project" value="TreeGrafter"/>
</dbReference>
<dbReference type="InterPro" id="IPR001242">
    <property type="entry name" value="Condensation_dom"/>
</dbReference>
<dbReference type="SUPFAM" id="SSF52777">
    <property type="entry name" value="CoA-dependent acyltransferases"/>
    <property type="match status" value="1"/>
</dbReference>
<evidence type="ECO:0000313" key="3">
    <source>
        <dbReference type="EMBL" id="GDY51929.1"/>
    </source>
</evidence>
<dbReference type="Pfam" id="PF00668">
    <property type="entry name" value="Condensation"/>
    <property type="match status" value="1"/>
</dbReference>
<name>A0A4D4L1L3_STRVO</name>
<dbReference type="PROSITE" id="PS00455">
    <property type="entry name" value="AMP_BINDING"/>
    <property type="match status" value="1"/>
</dbReference>
<proteinExistence type="predicted"/>
<gene>
    <name evidence="3" type="ORF">SVIO_025520</name>
</gene>
<evidence type="ECO:0000259" key="1">
    <source>
        <dbReference type="Pfam" id="PF00501"/>
    </source>
</evidence>
<dbReference type="InterPro" id="IPR000873">
    <property type="entry name" value="AMP-dep_synth/lig_dom"/>
</dbReference>
<evidence type="ECO:0000259" key="2">
    <source>
        <dbReference type="Pfam" id="PF00668"/>
    </source>
</evidence>
<dbReference type="Gene3D" id="3.30.559.10">
    <property type="entry name" value="Chloramphenicol acetyltransferase-like domain"/>
    <property type="match status" value="1"/>
</dbReference>
<evidence type="ECO:0008006" key="5">
    <source>
        <dbReference type="Google" id="ProtNLM"/>
    </source>
</evidence>
<reference evidence="3 4" key="1">
    <citation type="journal article" date="2020" name="Int. J. Syst. Evol. Microbiol.">
        <title>Reclassification of Streptomyces castelarensis and Streptomyces sporoclivatus as later heterotypic synonyms of Streptomyces antimycoticus.</title>
        <authorList>
            <person name="Komaki H."/>
            <person name="Tamura T."/>
        </authorList>
    </citation>
    <scope>NUCLEOTIDE SEQUENCE [LARGE SCALE GENOMIC DNA]</scope>
    <source>
        <strain evidence="3 4">NBRC 13459</strain>
    </source>
</reference>
<dbReference type="GO" id="GO:0008610">
    <property type="term" value="P:lipid biosynthetic process"/>
    <property type="evidence" value="ECO:0007669"/>
    <property type="project" value="UniProtKB-ARBA"/>
</dbReference>
<dbReference type="Gene3D" id="3.40.50.980">
    <property type="match status" value="2"/>
</dbReference>
<feature type="domain" description="AMP-dependent synthetase/ligase" evidence="1">
    <location>
        <begin position="158"/>
        <end position="469"/>
    </location>
</feature>
<dbReference type="GO" id="GO:0044550">
    <property type="term" value="P:secondary metabolite biosynthetic process"/>
    <property type="evidence" value="ECO:0007669"/>
    <property type="project" value="TreeGrafter"/>
</dbReference>
<organism evidence="3 4">
    <name type="scientific">Streptomyces violaceusniger</name>
    <dbReference type="NCBI Taxonomy" id="68280"/>
    <lineage>
        <taxon>Bacteria</taxon>
        <taxon>Bacillati</taxon>
        <taxon>Actinomycetota</taxon>
        <taxon>Actinomycetes</taxon>
        <taxon>Kitasatosporales</taxon>
        <taxon>Streptomycetaceae</taxon>
        <taxon>Streptomyces</taxon>
        <taxon>Streptomyces violaceusniger group</taxon>
    </lineage>
</organism>
<dbReference type="SUPFAM" id="SSF56801">
    <property type="entry name" value="Acetyl-CoA synthetase-like"/>
    <property type="match status" value="1"/>
</dbReference>
<dbReference type="InterPro" id="IPR023213">
    <property type="entry name" value="CAT-like_dom_sf"/>
</dbReference>
<keyword evidence="4" id="KW-1185">Reference proteome</keyword>
<dbReference type="GO" id="GO:0031177">
    <property type="term" value="F:phosphopantetheine binding"/>
    <property type="evidence" value="ECO:0007669"/>
    <property type="project" value="TreeGrafter"/>
</dbReference>
<dbReference type="EMBL" id="BJHW01000001">
    <property type="protein sequence ID" value="GDY51929.1"/>
    <property type="molecule type" value="Genomic_DNA"/>
</dbReference>
<dbReference type="GO" id="GO:0003824">
    <property type="term" value="F:catalytic activity"/>
    <property type="evidence" value="ECO:0007669"/>
    <property type="project" value="InterPro"/>
</dbReference>
<feature type="domain" description="Condensation" evidence="2">
    <location>
        <begin position="4"/>
        <end position="139"/>
    </location>
</feature>
<dbReference type="Pfam" id="PF00501">
    <property type="entry name" value="AMP-binding"/>
    <property type="match status" value="1"/>
</dbReference>
<sequence>MRVSALGALEHQEVPFERLVEELAPVRSVACHPLFQVMLAVQNVPAPTADFPDVSVEGLLTEVTLAKFDLDFQVSERFDDAGRPAGQDVEILYAADLFDRATVERIAARMLRVLHTVAAEPGTPVHAIDVLDESERRLLADVNDTALARPGATVPELFAAQAAARPDAVAVSADTARLTYAQLDADSNRLARHLIDHGVGPDILVAVVMERSPELVAVLLAVLKAGGAYVPVDPDQPHGRLQHIFGTAQPALLVTTSSLQHHLEGVEGGAGGVAQLVIDDPATAEHVAQHSSTPLTDTDRTTPLRPDHLAYVMFTSGSTGVPKGVAVAHRGVVNLLSWIQSRVVLSSADRVLCKASFGFDTTMFELFWPLLEGAAVVVARPGGQHDPGYLAQLIVREQVTVIKFVPSALAVFLQAGAAAECTSLRAVLVGGEALSPGLCEEFKAGFTAPLHNLYGPTEASACCCGAFEVAPGRNPARQCPSGVRRTTPSCMSSTVGCSRCRWGWPVSCMWPAPGRHAVTCTSPA</sequence>
<dbReference type="InterPro" id="IPR020845">
    <property type="entry name" value="AMP-binding_CS"/>
</dbReference>
<evidence type="ECO:0000313" key="4">
    <source>
        <dbReference type="Proteomes" id="UP000301309"/>
    </source>
</evidence>
<comment type="caution">
    <text evidence="3">The sequence shown here is derived from an EMBL/GenBank/DDBJ whole genome shotgun (WGS) entry which is preliminary data.</text>
</comment>
<accession>A0A4D4L1L3</accession>
<protein>
    <recommendedName>
        <fullName evidence="5">AMP-dependent synthetase/ligase domain-containing protein</fullName>
    </recommendedName>
</protein>
<dbReference type="Gene3D" id="3.30.559.30">
    <property type="entry name" value="Nonribosomal peptide synthetase, condensation domain"/>
    <property type="match status" value="1"/>
</dbReference>
<dbReference type="PANTHER" id="PTHR45527:SF1">
    <property type="entry name" value="FATTY ACID SYNTHASE"/>
    <property type="match status" value="1"/>
</dbReference>
<dbReference type="FunFam" id="3.40.50.980:FF:000001">
    <property type="entry name" value="Non-ribosomal peptide synthetase"/>
    <property type="match status" value="1"/>
</dbReference>
<dbReference type="GO" id="GO:0043041">
    <property type="term" value="P:amino acid activation for nonribosomal peptide biosynthetic process"/>
    <property type="evidence" value="ECO:0007669"/>
    <property type="project" value="TreeGrafter"/>
</dbReference>
<dbReference type="AlphaFoldDB" id="A0A4D4L1L3"/>
<dbReference type="Proteomes" id="UP000301309">
    <property type="component" value="Unassembled WGS sequence"/>
</dbReference>